<dbReference type="KEGG" id="tco:Theco_4072"/>
<dbReference type="CDD" id="cd05251">
    <property type="entry name" value="NmrA_like_SDR_a"/>
    <property type="match status" value="1"/>
</dbReference>
<dbReference type="AlphaFoldDB" id="L0EKL1"/>
<dbReference type="InterPro" id="IPR008030">
    <property type="entry name" value="NmrA-like"/>
</dbReference>
<dbReference type="PANTHER" id="PTHR42748">
    <property type="entry name" value="NITROGEN METABOLITE REPRESSION PROTEIN NMRA FAMILY MEMBER"/>
    <property type="match status" value="1"/>
</dbReference>
<evidence type="ECO:0000313" key="5">
    <source>
        <dbReference type="Proteomes" id="UP000010795"/>
    </source>
</evidence>
<dbReference type="eggNOG" id="COG0702">
    <property type="taxonomic scope" value="Bacteria"/>
</dbReference>
<dbReference type="OrthoDB" id="9794300at2"/>
<sequence length="307" mass="34386">MNNQKLILVTGATGLQGGAVANEALKQGFKVRILVRDENSTKAQALIQKGAEAVVGNFDDPSSLENAMKNVDAVFSVPISGVDTNETDRERKQAFALIQSAKKVGVEQFVHTSVAATSRYKEFPEWGTGYWFEKYWTDKWDIEEAVRSAGFSYWTIVKPANIMENFITEKYLSSMYPLLKQGEIKTVTFADTPIDHISVEDIASFVCAAFANPEKFNGHNIELAAESISYKKIAEIISEVTGKELKITTLSIEEALEQGIHPLFVKSEQWNNVVGYNVDIDLLKTYDIKLTSFKEFAEKNKDKFKIN</sequence>
<reference evidence="5" key="1">
    <citation type="submission" date="2012-01" db="EMBL/GenBank/DDBJ databases">
        <title>Complete sequence of plasmid of Thermobacillus composti KWC4.</title>
        <authorList>
            <person name="Lucas S."/>
            <person name="Han J."/>
            <person name="Lapidus A."/>
            <person name="Cheng J.-F."/>
            <person name="Goodwin L."/>
            <person name="Pitluck S."/>
            <person name="Peters L."/>
            <person name="Ovchinnikova G."/>
            <person name="Teshima H."/>
            <person name="Detter J.C."/>
            <person name="Han C."/>
            <person name="Tapia R."/>
            <person name="Land M."/>
            <person name="Hauser L."/>
            <person name="Kyrpides N."/>
            <person name="Ivanova N."/>
            <person name="Pagani I."/>
            <person name="Anderson I."/>
            <person name="Woyke T."/>
        </authorList>
    </citation>
    <scope>NUCLEOTIDE SEQUENCE [LARGE SCALE GENOMIC DNA]</scope>
    <source>
        <strain evidence="5">DSM 18247 / JCM 13945 / KWC4</strain>
        <plasmid evidence="5">Plasmid pTHECO01</plasmid>
    </source>
</reference>
<proteinExistence type="inferred from homology"/>
<dbReference type="HOGENOM" id="CLU_007383_8_4_9"/>
<dbReference type="InterPro" id="IPR051164">
    <property type="entry name" value="NmrA-like_oxidored"/>
</dbReference>
<evidence type="ECO:0000256" key="1">
    <source>
        <dbReference type="ARBA" id="ARBA00006328"/>
    </source>
</evidence>
<evidence type="ECO:0000313" key="4">
    <source>
        <dbReference type="EMBL" id="AGA60072.1"/>
    </source>
</evidence>
<evidence type="ECO:0000256" key="2">
    <source>
        <dbReference type="ARBA" id="ARBA00022857"/>
    </source>
</evidence>
<evidence type="ECO:0000259" key="3">
    <source>
        <dbReference type="Pfam" id="PF05368"/>
    </source>
</evidence>
<dbReference type="SUPFAM" id="SSF51735">
    <property type="entry name" value="NAD(P)-binding Rossmann-fold domains"/>
    <property type="match status" value="1"/>
</dbReference>
<organism evidence="4 5">
    <name type="scientific">Thermobacillus composti (strain DSM 18247 / JCM 13945 / KWC4)</name>
    <dbReference type="NCBI Taxonomy" id="717605"/>
    <lineage>
        <taxon>Bacteria</taxon>
        <taxon>Bacillati</taxon>
        <taxon>Bacillota</taxon>
        <taxon>Bacilli</taxon>
        <taxon>Bacillales</taxon>
        <taxon>Paenibacillaceae</taxon>
        <taxon>Thermobacillus</taxon>
    </lineage>
</organism>
<dbReference type="PANTHER" id="PTHR42748:SF7">
    <property type="entry name" value="NMRA LIKE REDOX SENSOR 1-RELATED"/>
    <property type="match status" value="1"/>
</dbReference>
<protein>
    <submittedName>
        <fullName evidence="4">Putative nucleoside-diphosphate sugar epimerase</fullName>
    </submittedName>
</protein>
<dbReference type="RefSeq" id="WP_015256784.1">
    <property type="nucleotide sequence ID" value="NC_019898.1"/>
</dbReference>
<gene>
    <name evidence="4" type="ordered locus">Theco_4072</name>
</gene>
<feature type="domain" description="NmrA-like" evidence="3">
    <location>
        <begin position="4"/>
        <end position="284"/>
    </location>
</feature>
<keyword evidence="5" id="KW-1185">Reference proteome</keyword>
<keyword evidence="2" id="KW-0521">NADP</keyword>
<keyword evidence="4" id="KW-0614">Plasmid</keyword>
<dbReference type="InterPro" id="IPR036291">
    <property type="entry name" value="NAD(P)-bd_dom_sf"/>
</dbReference>
<geneLocation type="plasmid" evidence="4 5">
    <name>pTHECO01</name>
</geneLocation>
<comment type="similarity">
    <text evidence="1">Belongs to the NmrA-type oxidoreductase family.</text>
</comment>
<dbReference type="Proteomes" id="UP000010795">
    <property type="component" value="Plasmid pTHECO01"/>
</dbReference>
<dbReference type="EMBL" id="CP003256">
    <property type="protein sequence ID" value="AGA60072.1"/>
    <property type="molecule type" value="Genomic_DNA"/>
</dbReference>
<dbReference type="Pfam" id="PF05368">
    <property type="entry name" value="NmrA"/>
    <property type="match status" value="1"/>
</dbReference>
<accession>L0EKL1</accession>
<dbReference type="Gene3D" id="3.40.50.720">
    <property type="entry name" value="NAD(P)-binding Rossmann-like Domain"/>
    <property type="match status" value="1"/>
</dbReference>
<name>L0EKL1_THECK</name>